<evidence type="ECO:0000313" key="3">
    <source>
        <dbReference type="Proteomes" id="UP000245998"/>
    </source>
</evidence>
<dbReference type="Gene3D" id="2.40.30.200">
    <property type="match status" value="1"/>
</dbReference>
<dbReference type="NCBIfam" id="TIGR01633">
    <property type="entry name" value="phi3626_gp14_N"/>
    <property type="match status" value="1"/>
</dbReference>
<comment type="caution">
    <text evidence="2">The sequence shown here is derived from an EMBL/GenBank/DDBJ whole genome shotgun (WGS) entry which is preliminary data.</text>
</comment>
<feature type="domain" description="Siphovirus-type tail component C-terminal" evidence="1">
    <location>
        <begin position="143"/>
        <end position="235"/>
    </location>
</feature>
<organism evidence="2 3">
    <name type="scientific">Pueribacillus theae</name>
    <dbReference type="NCBI Taxonomy" id="2171751"/>
    <lineage>
        <taxon>Bacteria</taxon>
        <taxon>Bacillati</taxon>
        <taxon>Bacillota</taxon>
        <taxon>Bacilli</taxon>
        <taxon>Bacillales</taxon>
        <taxon>Bacillaceae</taxon>
        <taxon>Pueribacillus</taxon>
    </lineage>
</organism>
<dbReference type="InterPro" id="IPR054738">
    <property type="entry name" value="Siphovirus-type_tail_C"/>
</dbReference>
<dbReference type="OrthoDB" id="3078561at2"/>
<dbReference type="Proteomes" id="UP000245998">
    <property type="component" value="Unassembled WGS sequence"/>
</dbReference>
<dbReference type="RefSeq" id="WP_116555637.1">
    <property type="nucleotide sequence ID" value="NZ_QCZG01000035.1"/>
</dbReference>
<proteinExistence type="predicted"/>
<dbReference type="Pfam" id="PF22768">
    <property type="entry name" value="SPP1_Dit"/>
    <property type="match status" value="1"/>
</dbReference>
<protein>
    <recommendedName>
        <fullName evidence="1">Siphovirus-type tail component C-terminal domain-containing protein</fullName>
    </recommendedName>
</protein>
<dbReference type="Gene3D" id="2.60.120.860">
    <property type="match status" value="1"/>
</dbReference>
<evidence type="ECO:0000313" key="2">
    <source>
        <dbReference type="EMBL" id="PWA08664.1"/>
    </source>
</evidence>
<keyword evidence="3" id="KW-1185">Reference proteome</keyword>
<dbReference type="InterPro" id="IPR006520">
    <property type="entry name" value="Dit_BPSPP_N"/>
</dbReference>
<sequence length="236" mass="27264">MRKSMTFNGMRNEDIYLLRGRSKSPFHPLNREIVSRNGRHRLKNTERGLLEISQPIGFVAKEDVTQMQVIESLTNWLITKDWGLLEFDDEPGRTYTALLQNGMEDFEKISWLREGTLSFIAKETIGPSHTISIGSFFQTFLINGQTETPWTSQTRFTVPQSQYVLETDTLGKIILNYDFIAGDILTIDYDRREVRLNGKDLAVAVSLETVWFNLKAGYVKLKASHATEMTYTERYY</sequence>
<accession>A0A2U1JUP3</accession>
<gene>
    <name evidence="2" type="ORF">DCC39_14595</name>
</gene>
<dbReference type="AlphaFoldDB" id="A0A2U1JUP3"/>
<name>A0A2U1JUP3_9BACI</name>
<reference evidence="2 3" key="1">
    <citation type="submission" date="2018-04" db="EMBL/GenBank/DDBJ databases">
        <title>Camelliibacillus theae gen. nov., sp. nov., isolated from Pu'er tea.</title>
        <authorList>
            <person name="Niu L."/>
        </authorList>
    </citation>
    <scope>NUCLEOTIDE SEQUENCE [LARGE SCALE GENOMIC DNA]</scope>
    <source>
        <strain evidence="2 3">T8</strain>
    </source>
</reference>
<evidence type="ECO:0000259" key="1">
    <source>
        <dbReference type="Pfam" id="PF22768"/>
    </source>
</evidence>
<dbReference type="EMBL" id="QCZG01000035">
    <property type="protein sequence ID" value="PWA08664.1"/>
    <property type="molecule type" value="Genomic_DNA"/>
</dbReference>